<proteinExistence type="predicted"/>
<accession>A0A2J0PGS2</accession>
<sequence>MSYSIKIGKHSIELAGYAGKVVAPNTQMAALFRGMAGELTSLRKTAQQAEAEADLLDVIRNDPDLNEQAKNRRAGEARNPDTLKDFTRGVAAVSEQAANILDYLKNKLAPVNPLASDDVQGFMRDSEMRQAFARLDRRSQEKMLLSMHSGKHQELADALLRAHAVCSGLDTEQLKRLGFSRIASENGQVINAVADLVDAVRKDVAQITAVRTWYNNLVYGKNDDPSEVLPRMTGLDQLSEHVSAMLKGSQRQTHSEEKQAA</sequence>
<comment type="caution">
    <text evidence="1">The sequence shown here is derived from an EMBL/GenBank/DDBJ whole genome shotgun (WGS) entry which is preliminary data.</text>
</comment>
<dbReference type="EMBL" id="NEEU01000015">
    <property type="protein sequence ID" value="PJD71790.1"/>
    <property type="molecule type" value="Genomic_DNA"/>
</dbReference>
<dbReference type="OrthoDB" id="6626983at2"/>
<dbReference type="Proteomes" id="UP000230495">
    <property type="component" value="Unassembled WGS sequence"/>
</dbReference>
<evidence type="ECO:0000313" key="1">
    <source>
        <dbReference type="EMBL" id="PJD71790.1"/>
    </source>
</evidence>
<dbReference type="RefSeq" id="WP_100126904.1">
    <property type="nucleotide sequence ID" value="NZ_JADRIE010000005.1"/>
</dbReference>
<dbReference type="AlphaFoldDB" id="A0A2J0PGS2"/>
<name>A0A2J0PGS2_9ENTR</name>
<evidence type="ECO:0000313" key="2">
    <source>
        <dbReference type="Proteomes" id="UP000230495"/>
    </source>
</evidence>
<organism evidence="1">
    <name type="scientific">Enterobacter kobei</name>
    <dbReference type="NCBI Taxonomy" id="208224"/>
    <lineage>
        <taxon>Bacteria</taxon>
        <taxon>Pseudomonadati</taxon>
        <taxon>Pseudomonadota</taxon>
        <taxon>Gammaproteobacteria</taxon>
        <taxon>Enterobacterales</taxon>
        <taxon>Enterobacteriaceae</taxon>
        <taxon>Enterobacter</taxon>
        <taxon>Enterobacter cloacae complex</taxon>
    </lineage>
</organism>
<protein>
    <submittedName>
        <fullName evidence="1">Uncharacterized protein</fullName>
    </submittedName>
</protein>
<gene>
    <name evidence="1" type="ORF">B9Q37_19160</name>
</gene>
<reference evidence="1 2" key="1">
    <citation type="journal article" date="2017" name="J. Antimicrob. Chemother.">
        <title>Characterization of the population structure, drug resistance mechanisms and plasmids of the community-associated Enterobacter cloacae complex in China.</title>
        <authorList>
            <person name="Zhou K."/>
            <person name="Yu W."/>
            <person name="Cao X."/>
            <person name="Shen P."/>
            <person name="Lu H."/>
            <person name="Luo Q."/>
            <person name="Rossen J.W.A."/>
            <person name="Xiao Y."/>
        </authorList>
    </citation>
    <scope>NUCLEOTIDE SEQUENCE [LARGE SCALE GENOMIC DNA]</scope>
    <source>
        <strain evidence="1">ECC1097</strain>
    </source>
</reference>